<evidence type="ECO:0000256" key="3">
    <source>
        <dbReference type="ARBA" id="ARBA00023163"/>
    </source>
</evidence>
<sequence>MAAVTVAGGLRELKKHRTRLALVDAALDLFLSRGYEKTTIDEIVAAVPVSQRTFFRYFAAKEDVILGVVADFDARTVEAVRARPVHEGPVTALLAALRAVLHTVEPAPAAELERMRRLRQVLETNPALIAAQHARHQVSARVLTAELAARMGLDAGLCGPAGLRPRLLAAMFYAAVRVGFEDAACREVFDPAEVVARVEEAVGEALSGLREDWVGGPGCPGHGST</sequence>
<proteinExistence type="predicted"/>
<dbReference type="GO" id="GO:0000976">
    <property type="term" value="F:transcription cis-regulatory region binding"/>
    <property type="evidence" value="ECO:0007669"/>
    <property type="project" value="TreeGrafter"/>
</dbReference>
<dbReference type="GO" id="GO:0003700">
    <property type="term" value="F:DNA-binding transcription factor activity"/>
    <property type="evidence" value="ECO:0007669"/>
    <property type="project" value="TreeGrafter"/>
</dbReference>
<keyword evidence="2 4" id="KW-0238">DNA-binding</keyword>
<dbReference type="PROSITE" id="PS50977">
    <property type="entry name" value="HTH_TETR_2"/>
    <property type="match status" value="1"/>
</dbReference>
<dbReference type="InterPro" id="IPR001647">
    <property type="entry name" value="HTH_TetR"/>
</dbReference>
<dbReference type="InterPro" id="IPR009057">
    <property type="entry name" value="Homeodomain-like_sf"/>
</dbReference>
<dbReference type="EMBL" id="RJKE01000001">
    <property type="protein sequence ID" value="ROO89546.1"/>
    <property type="molecule type" value="Genomic_DNA"/>
</dbReference>
<evidence type="ECO:0000259" key="5">
    <source>
        <dbReference type="PROSITE" id="PS50977"/>
    </source>
</evidence>
<reference evidence="6 7" key="1">
    <citation type="submission" date="2018-11" db="EMBL/GenBank/DDBJ databases">
        <title>Sequencing the genomes of 1000 actinobacteria strains.</title>
        <authorList>
            <person name="Klenk H.-P."/>
        </authorList>
    </citation>
    <scope>NUCLEOTIDE SEQUENCE [LARGE SCALE GENOMIC DNA]</scope>
    <source>
        <strain evidence="6 7">DSM 44254</strain>
    </source>
</reference>
<dbReference type="Pfam" id="PF17754">
    <property type="entry name" value="TetR_C_14"/>
    <property type="match status" value="1"/>
</dbReference>
<dbReference type="InterPro" id="IPR023772">
    <property type="entry name" value="DNA-bd_HTH_TetR-type_CS"/>
</dbReference>
<evidence type="ECO:0000313" key="6">
    <source>
        <dbReference type="EMBL" id="ROO89546.1"/>
    </source>
</evidence>
<dbReference type="PANTHER" id="PTHR30055">
    <property type="entry name" value="HTH-TYPE TRANSCRIPTIONAL REGULATOR RUTR"/>
    <property type="match status" value="1"/>
</dbReference>
<dbReference type="Proteomes" id="UP000272400">
    <property type="component" value="Unassembled WGS sequence"/>
</dbReference>
<dbReference type="RefSeq" id="WP_170201703.1">
    <property type="nucleotide sequence ID" value="NZ_RJKE01000001.1"/>
</dbReference>
<dbReference type="PROSITE" id="PS01081">
    <property type="entry name" value="HTH_TETR_1"/>
    <property type="match status" value="1"/>
</dbReference>
<dbReference type="Gene3D" id="1.10.357.10">
    <property type="entry name" value="Tetracycline Repressor, domain 2"/>
    <property type="match status" value="1"/>
</dbReference>
<evidence type="ECO:0000256" key="2">
    <source>
        <dbReference type="ARBA" id="ARBA00023125"/>
    </source>
</evidence>
<feature type="domain" description="HTH tetR-type" evidence="5">
    <location>
        <begin position="16"/>
        <end position="76"/>
    </location>
</feature>
<dbReference type="InterPro" id="IPR050109">
    <property type="entry name" value="HTH-type_TetR-like_transc_reg"/>
</dbReference>
<protein>
    <submittedName>
        <fullName evidence="6">TetR family transcriptional regulator</fullName>
    </submittedName>
</protein>
<dbReference type="Pfam" id="PF00440">
    <property type="entry name" value="TetR_N"/>
    <property type="match status" value="1"/>
</dbReference>
<organism evidence="6 7">
    <name type="scientific">Actinocorallia herbida</name>
    <dbReference type="NCBI Taxonomy" id="58109"/>
    <lineage>
        <taxon>Bacteria</taxon>
        <taxon>Bacillati</taxon>
        <taxon>Actinomycetota</taxon>
        <taxon>Actinomycetes</taxon>
        <taxon>Streptosporangiales</taxon>
        <taxon>Thermomonosporaceae</taxon>
        <taxon>Actinocorallia</taxon>
    </lineage>
</organism>
<keyword evidence="7" id="KW-1185">Reference proteome</keyword>
<dbReference type="PANTHER" id="PTHR30055:SF238">
    <property type="entry name" value="MYCOFACTOCIN BIOSYNTHESIS TRANSCRIPTIONAL REGULATOR MFTR-RELATED"/>
    <property type="match status" value="1"/>
</dbReference>
<keyword evidence="1" id="KW-0805">Transcription regulation</keyword>
<comment type="caution">
    <text evidence="6">The sequence shown here is derived from an EMBL/GenBank/DDBJ whole genome shotgun (WGS) entry which is preliminary data.</text>
</comment>
<dbReference type="InterPro" id="IPR041347">
    <property type="entry name" value="MftR_C"/>
</dbReference>
<dbReference type="PRINTS" id="PR00455">
    <property type="entry name" value="HTHTETR"/>
</dbReference>
<dbReference type="AlphaFoldDB" id="A0A3N1D7S2"/>
<evidence type="ECO:0000256" key="4">
    <source>
        <dbReference type="PROSITE-ProRule" id="PRU00335"/>
    </source>
</evidence>
<feature type="DNA-binding region" description="H-T-H motif" evidence="4">
    <location>
        <begin position="39"/>
        <end position="58"/>
    </location>
</feature>
<dbReference type="SUPFAM" id="SSF46689">
    <property type="entry name" value="Homeodomain-like"/>
    <property type="match status" value="1"/>
</dbReference>
<keyword evidence="3" id="KW-0804">Transcription</keyword>
<gene>
    <name evidence="6" type="ORF">EDD29_7243</name>
</gene>
<evidence type="ECO:0000256" key="1">
    <source>
        <dbReference type="ARBA" id="ARBA00023015"/>
    </source>
</evidence>
<accession>A0A3N1D7S2</accession>
<name>A0A3N1D7S2_9ACTN</name>
<evidence type="ECO:0000313" key="7">
    <source>
        <dbReference type="Proteomes" id="UP000272400"/>
    </source>
</evidence>